<sequence>MPDAKRRIFAQGDLDGACFLYSIVNAHAALCGQPPEFERVCAAFCQVDHPADFLNASVGTTGGFDQNHALLQDNMERMLALLQGGRFLVSRIPGPMTAAALGALLDAASVVILRYQGSSQFADSMDHWVCAVAYDGARERLAVACSVRHQRACNGSPCRYAETWHPESGRWSNDALCPERAYALVEGEAFVVRLAG</sequence>
<evidence type="ECO:0000313" key="2">
    <source>
        <dbReference type="Proteomes" id="UP000198324"/>
    </source>
</evidence>
<dbReference type="EMBL" id="FZOC01000004">
    <property type="protein sequence ID" value="SNR97045.1"/>
    <property type="molecule type" value="Genomic_DNA"/>
</dbReference>
<evidence type="ECO:0000313" key="1">
    <source>
        <dbReference type="EMBL" id="SNR97045.1"/>
    </source>
</evidence>
<dbReference type="OrthoDB" id="9256130at2"/>
<dbReference type="Proteomes" id="UP000198324">
    <property type="component" value="Unassembled WGS sequence"/>
</dbReference>
<keyword evidence="2" id="KW-1185">Reference proteome</keyword>
<dbReference type="RefSeq" id="WP_089274335.1">
    <property type="nucleotide sequence ID" value="NZ_FZOC01000004.1"/>
</dbReference>
<gene>
    <name evidence="1" type="ORF">SAMN04488503_2109</name>
</gene>
<proteinExistence type="predicted"/>
<reference evidence="1 2" key="1">
    <citation type="submission" date="2017-06" db="EMBL/GenBank/DDBJ databases">
        <authorList>
            <person name="Kim H.J."/>
            <person name="Triplett B.A."/>
        </authorList>
    </citation>
    <scope>NUCLEOTIDE SEQUENCE [LARGE SCALE GENOMIC DNA]</scope>
    <source>
        <strain evidence="1 2">DSM 13116</strain>
    </source>
</reference>
<organism evidence="1 2">
    <name type="scientific">Humidesulfovibrio mexicanus</name>
    <dbReference type="NCBI Taxonomy" id="147047"/>
    <lineage>
        <taxon>Bacteria</taxon>
        <taxon>Pseudomonadati</taxon>
        <taxon>Thermodesulfobacteriota</taxon>
        <taxon>Desulfovibrionia</taxon>
        <taxon>Desulfovibrionales</taxon>
        <taxon>Desulfovibrionaceae</taxon>
        <taxon>Humidesulfovibrio</taxon>
    </lineage>
</organism>
<name>A0A239AMZ4_9BACT</name>
<protein>
    <submittedName>
        <fullName evidence="1">Uncharacterized protein</fullName>
    </submittedName>
</protein>
<dbReference type="AlphaFoldDB" id="A0A239AMZ4"/>
<accession>A0A239AMZ4</accession>